<dbReference type="InterPro" id="IPR001387">
    <property type="entry name" value="Cro/C1-type_HTH"/>
</dbReference>
<comment type="caution">
    <text evidence="2">The sequence shown here is derived from an EMBL/GenBank/DDBJ whole genome shotgun (WGS) entry which is preliminary data.</text>
</comment>
<organism evidence="2 3">
    <name type="scientific">Microbispora maris</name>
    <dbReference type="NCBI Taxonomy" id="3144104"/>
    <lineage>
        <taxon>Bacteria</taxon>
        <taxon>Bacillati</taxon>
        <taxon>Actinomycetota</taxon>
        <taxon>Actinomycetes</taxon>
        <taxon>Streptosporangiales</taxon>
        <taxon>Streptosporangiaceae</taxon>
        <taxon>Microbispora</taxon>
    </lineage>
</organism>
<feature type="domain" description="HTH cro/C1-type" evidence="1">
    <location>
        <begin position="47"/>
        <end position="77"/>
    </location>
</feature>
<evidence type="ECO:0000313" key="2">
    <source>
        <dbReference type="EMBL" id="MEN3538331.1"/>
    </source>
</evidence>
<dbReference type="RefSeq" id="WP_346228276.1">
    <property type="nucleotide sequence ID" value="NZ_JBDJAW010000022.1"/>
</dbReference>
<keyword evidence="3" id="KW-1185">Reference proteome</keyword>
<reference evidence="2 3" key="1">
    <citation type="submission" date="2024-05" db="EMBL/GenBank/DDBJ databases">
        <title>Microbispora sp.ZYX-F-249.</title>
        <authorList>
            <person name="Xie H."/>
        </authorList>
    </citation>
    <scope>NUCLEOTIDE SEQUENCE [LARGE SCALE GENOMIC DNA]</scope>
    <source>
        <strain evidence="2 3">ZYX-F-249</strain>
    </source>
</reference>
<evidence type="ECO:0000313" key="3">
    <source>
        <dbReference type="Proteomes" id="UP001447516"/>
    </source>
</evidence>
<protein>
    <submittedName>
        <fullName evidence="2">Helix-turn-helix domain-containing protein</fullName>
    </submittedName>
</protein>
<dbReference type="PROSITE" id="PS50943">
    <property type="entry name" value="HTH_CROC1"/>
    <property type="match status" value="1"/>
</dbReference>
<dbReference type="Proteomes" id="UP001447516">
    <property type="component" value="Unassembled WGS sequence"/>
</dbReference>
<dbReference type="InterPro" id="IPR010982">
    <property type="entry name" value="Lambda_DNA-bd_dom_sf"/>
</dbReference>
<dbReference type="Gene3D" id="1.10.260.40">
    <property type="entry name" value="lambda repressor-like DNA-binding domains"/>
    <property type="match status" value="1"/>
</dbReference>
<dbReference type="CDD" id="cd00093">
    <property type="entry name" value="HTH_XRE"/>
    <property type="match status" value="1"/>
</dbReference>
<name>A0ABV0AVJ7_9ACTN</name>
<accession>A0ABV0AVJ7</accession>
<proteinExistence type="predicted"/>
<dbReference type="EMBL" id="JBDJAW010000022">
    <property type="protein sequence ID" value="MEN3538331.1"/>
    <property type="molecule type" value="Genomic_DNA"/>
</dbReference>
<gene>
    <name evidence="2" type="ORF">AAH991_24690</name>
</gene>
<dbReference type="Pfam" id="PF01381">
    <property type="entry name" value="HTH_3"/>
    <property type="match status" value="1"/>
</dbReference>
<sequence>MTEPQGSSFVRGNEHLDRILSDPDIAAGVAQAHEAAEEMDRTYAMNLAMIRKAGRMTQVEVAKKLGVGQGVVSRLENCGDMLLSTLFDYLMATGAESAGIVVTVRGRRIELDLGRLRHPHTEQRRSA</sequence>
<evidence type="ECO:0000259" key="1">
    <source>
        <dbReference type="PROSITE" id="PS50943"/>
    </source>
</evidence>
<dbReference type="SUPFAM" id="SSF47413">
    <property type="entry name" value="lambda repressor-like DNA-binding domains"/>
    <property type="match status" value="1"/>
</dbReference>